<evidence type="ECO:0008006" key="5">
    <source>
        <dbReference type="Google" id="ProtNLM"/>
    </source>
</evidence>
<sequence>MCLVIYLFLCVEAVVLAGRVGEEERKACVCVERCCWFKGVKKKKKTEKKNKVKWMKRERKRKRKGKGRNVSGISFSFSTTLLWRLPFSFVIIFLLLPFNYLFLSTISLFPTFSSFVPPFCCFNGLTFIASFTHVTVVEELSFEERLTVSINILFFFSLVLSVTTPEFEEGKVKKKKSNTN</sequence>
<evidence type="ECO:0000313" key="4">
    <source>
        <dbReference type="Proteomes" id="UP000002316"/>
    </source>
</evidence>
<dbReference type="Proteomes" id="UP000002316">
    <property type="component" value="Chromosome 5"/>
</dbReference>
<keyword evidence="1" id="KW-0812">Transmembrane</keyword>
<feature type="transmembrane region" description="Helical" evidence="1">
    <location>
        <begin position="81"/>
        <end position="103"/>
    </location>
</feature>
<name>C9ZNJ1_TRYB9</name>
<feature type="chain" id="PRO_5003004662" description="T. brucei spp.-specific protein" evidence="2">
    <location>
        <begin position="18"/>
        <end position="180"/>
    </location>
</feature>
<keyword evidence="1" id="KW-0472">Membrane</keyword>
<evidence type="ECO:0000256" key="2">
    <source>
        <dbReference type="SAM" id="SignalP"/>
    </source>
</evidence>
<keyword evidence="1" id="KW-1133">Transmembrane helix</keyword>
<feature type="transmembrane region" description="Helical" evidence="1">
    <location>
        <begin position="115"/>
        <end position="136"/>
    </location>
</feature>
<proteinExistence type="predicted"/>
<dbReference type="GeneID" id="23861079"/>
<reference evidence="4" key="1">
    <citation type="journal article" date="2010" name="PLoS Negl. Trop. Dis.">
        <title>The genome sequence of Trypanosoma brucei gambiense, causative agent of chronic human african trypanosomiasis.</title>
        <authorList>
            <person name="Jackson A.P."/>
            <person name="Sanders M."/>
            <person name="Berry A."/>
            <person name="McQuillan J."/>
            <person name="Aslett M.A."/>
            <person name="Quail M.A."/>
            <person name="Chukualim B."/>
            <person name="Capewell P."/>
            <person name="MacLeod A."/>
            <person name="Melville S.E."/>
            <person name="Gibson W."/>
            <person name="Barry J.D."/>
            <person name="Berriman M."/>
            <person name="Hertz-Fowler C."/>
        </authorList>
    </citation>
    <scope>NUCLEOTIDE SEQUENCE [LARGE SCALE GENOMIC DNA]</scope>
    <source>
        <strain evidence="4">MHOM/CI/86/DAL972</strain>
    </source>
</reference>
<gene>
    <name evidence="3" type="ORF">TbgDal_V1070</name>
</gene>
<dbReference type="RefSeq" id="XP_011773256.1">
    <property type="nucleotide sequence ID" value="XM_011774954.1"/>
</dbReference>
<accession>C9ZNJ1</accession>
<evidence type="ECO:0000313" key="3">
    <source>
        <dbReference type="EMBL" id="CBH10969.1"/>
    </source>
</evidence>
<protein>
    <recommendedName>
        <fullName evidence="5">T. brucei spp.-specific protein</fullName>
    </recommendedName>
</protein>
<dbReference type="AlphaFoldDB" id="C9ZNJ1"/>
<feature type="transmembrane region" description="Helical" evidence="1">
    <location>
        <begin position="148"/>
        <end position="167"/>
    </location>
</feature>
<feature type="signal peptide" evidence="2">
    <location>
        <begin position="1"/>
        <end position="17"/>
    </location>
</feature>
<organism evidence="3 4">
    <name type="scientific">Trypanosoma brucei gambiense (strain MHOM/CI/86/DAL972)</name>
    <dbReference type="NCBI Taxonomy" id="679716"/>
    <lineage>
        <taxon>Eukaryota</taxon>
        <taxon>Discoba</taxon>
        <taxon>Euglenozoa</taxon>
        <taxon>Kinetoplastea</taxon>
        <taxon>Metakinetoplastina</taxon>
        <taxon>Trypanosomatida</taxon>
        <taxon>Trypanosomatidae</taxon>
        <taxon>Trypanosoma</taxon>
    </lineage>
</organism>
<keyword evidence="2" id="KW-0732">Signal</keyword>
<dbReference type="EMBL" id="FN554968">
    <property type="protein sequence ID" value="CBH10969.1"/>
    <property type="molecule type" value="Genomic_DNA"/>
</dbReference>
<evidence type="ECO:0000256" key="1">
    <source>
        <dbReference type="SAM" id="Phobius"/>
    </source>
</evidence>
<dbReference type="KEGG" id="tbg:TbgDal_V1070"/>